<dbReference type="GO" id="GO:0016878">
    <property type="term" value="F:acid-thiol ligase activity"/>
    <property type="evidence" value="ECO:0007669"/>
    <property type="project" value="UniProtKB-ARBA"/>
</dbReference>
<dbReference type="PANTHER" id="PTHR43767">
    <property type="entry name" value="LONG-CHAIN-FATTY-ACID--COA LIGASE"/>
    <property type="match status" value="1"/>
</dbReference>
<dbReference type="Proteomes" id="UP000076154">
    <property type="component" value="Unassembled WGS sequence"/>
</dbReference>
<dbReference type="EMBL" id="LUEZ02000049">
    <property type="protein sequence ID" value="RDB22581.1"/>
    <property type="molecule type" value="Genomic_DNA"/>
</dbReference>
<sequence>MSKWTPQRTLDETEAILCGPGNLHETEVRLVDGRLQRVYKNLWPSLRIFWLWASKEHAKATYIVFESQRLTFGQAFQRSLKAACIYKTLYGIKKGDRVAICARNYPDHMVAFWACHLIGAISVQVNAWLPLDALHYCLAHTGSKLVILDSERADRLEPSVDKLVTDAGTNGFLVLEAHEGKGQWKGMQSWNTVLDNFHGETTDILNETEILPEDDATILFTSGTTGLPKGVLSTNRMYLTNVLNVLVASRRALLRRGENILPKPAEAQKGILISVPLFHVTGSTSLTMLATMAGMKVVFLRKWQPEEAARLIKAENISVAGGVPSMVADLTESSLAGFPMESLMFGGAPAPEFLAVRAGRVFPDAVMSQGYGLTETNSVAVGVAGHDYTSRPTTCGLPTPINDIMIIDGDKAVSTGEVGEVWLRGPNVMKCYWRDPAATEQALTKDGWFKSGDLGYLDKEGFLYIKDRIKDIILRGGENVDSVSVENALYADERVMEAAAVGVPHPRLGELVTAVVSVKPAFSGQVTEASLISMVSKSLPKFAIPVMIIVQDEPLERTQSGKILKGGLRKLARDAWEKRQKDSKVQSKL</sequence>
<dbReference type="InterPro" id="IPR000873">
    <property type="entry name" value="AMP-dep_synth/lig_dom"/>
</dbReference>
<dbReference type="Gene3D" id="3.30.300.30">
    <property type="match status" value="1"/>
</dbReference>
<dbReference type="InterPro" id="IPR042099">
    <property type="entry name" value="ANL_N_sf"/>
</dbReference>
<dbReference type="Gene3D" id="3.40.50.12780">
    <property type="entry name" value="N-terminal domain of ligase-like"/>
    <property type="match status" value="1"/>
</dbReference>
<dbReference type="InterPro" id="IPR045851">
    <property type="entry name" value="AMP-bd_C_sf"/>
</dbReference>
<organism evidence="3 4">
    <name type="scientific">Hypsizygus marmoreus</name>
    <name type="common">White beech mushroom</name>
    <name type="synonym">Agaricus marmoreus</name>
    <dbReference type="NCBI Taxonomy" id="39966"/>
    <lineage>
        <taxon>Eukaryota</taxon>
        <taxon>Fungi</taxon>
        <taxon>Dikarya</taxon>
        <taxon>Basidiomycota</taxon>
        <taxon>Agaricomycotina</taxon>
        <taxon>Agaricomycetes</taxon>
        <taxon>Agaricomycetidae</taxon>
        <taxon>Agaricales</taxon>
        <taxon>Tricholomatineae</taxon>
        <taxon>Lyophyllaceae</taxon>
        <taxon>Hypsizygus</taxon>
    </lineage>
</organism>
<accession>A0A369JK56</accession>
<comment type="caution">
    <text evidence="3">The sequence shown here is derived from an EMBL/GenBank/DDBJ whole genome shotgun (WGS) entry which is preliminary data.</text>
</comment>
<reference evidence="3" key="1">
    <citation type="submission" date="2018-04" db="EMBL/GenBank/DDBJ databases">
        <title>Whole genome sequencing of Hypsizygus marmoreus.</title>
        <authorList>
            <person name="Choi I.-G."/>
            <person name="Min B."/>
            <person name="Kim J.-G."/>
            <person name="Kim S."/>
            <person name="Oh Y.-L."/>
            <person name="Kong W.-S."/>
            <person name="Park H."/>
            <person name="Jeong J."/>
            <person name="Song E.-S."/>
        </authorList>
    </citation>
    <scope>NUCLEOTIDE SEQUENCE [LARGE SCALE GENOMIC DNA]</scope>
    <source>
        <strain evidence="3">51987-8</strain>
    </source>
</reference>
<gene>
    <name evidence="3" type="primary">menE_1</name>
    <name evidence="3" type="ORF">Hypma_010218</name>
</gene>
<evidence type="ECO:0000313" key="4">
    <source>
        <dbReference type="Proteomes" id="UP000076154"/>
    </source>
</evidence>
<protein>
    <submittedName>
        <fullName evidence="3">2-succinylbenzoate--CoA ligase</fullName>
    </submittedName>
</protein>
<keyword evidence="4" id="KW-1185">Reference proteome</keyword>
<keyword evidence="3" id="KW-0436">Ligase</keyword>
<proteinExistence type="predicted"/>
<evidence type="ECO:0000259" key="2">
    <source>
        <dbReference type="Pfam" id="PF13193"/>
    </source>
</evidence>
<dbReference type="SUPFAM" id="SSF56801">
    <property type="entry name" value="Acetyl-CoA synthetase-like"/>
    <property type="match status" value="1"/>
</dbReference>
<name>A0A369JK56_HYPMA</name>
<feature type="domain" description="AMP-binding enzyme C-terminal" evidence="2">
    <location>
        <begin position="485"/>
        <end position="562"/>
    </location>
</feature>
<dbReference type="InParanoid" id="A0A369JK56"/>
<dbReference type="PANTHER" id="PTHR43767:SF1">
    <property type="entry name" value="NONRIBOSOMAL PEPTIDE SYNTHASE PES1 (EUROFUNG)-RELATED"/>
    <property type="match status" value="1"/>
</dbReference>
<dbReference type="AlphaFoldDB" id="A0A369JK56"/>
<dbReference type="InterPro" id="IPR020845">
    <property type="entry name" value="AMP-binding_CS"/>
</dbReference>
<feature type="domain" description="AMP-dependent synthetase/ligase" evidence="1">
    <location>
        <begin position="53"/>
        <end position="433"/>
    </location>
</feature>
<evidence type="ECO:0000259" key="1">
    <source>
        <dbReference type="Pfam" id="PF00501"/>
    </source>
</evidence>
<dbReference type="InterPro" id="IPR025110">
    <property type="entry name" value="AMP-bd_C"/>
</dbReference>
<dbReference type="Pfam" id="PF13193">
    <property type="entry name" value="AMP-binding_C"/>
    <property type="match status" value="1"/>
</dbReference>
<dbReference type="STRING" id="39966.A0A369JK56"/>
<dbReference type="PROSITE" id="PS00455">
    <property type="entry name" value="AMP_BINDING"/>
    <property type="match status" value="1"/>
</dbReference>
<dbReference type="OrthoDB" id="10253115at2759"/>
<evidence type="ECO:0000313" key="3">
    <source>
        <dbReference type="EMBL" id="RDB22581.1"/>
    </source>
</evidence>
<dbReference type="Pfam" id="PF00501">
    <property type="entry name" value="AMP-binding"/>
    <property type="match status" value="1"/>
</dbReference>
<dbReference type="InterPro" id="IPR050237">
    <property type="entry name" value="ATP-dep_AMP-bd_enzyme"/>
</dbReference>